<protein>
    <submittedName>
        <fullName evidence="1">Uncharacterized protein</fullName>
    </submittedName>
</protein>
<dbReference type="EMBL" id="UINC01056768">
    <property type="protein sequence ID" value="SVB77188.1"/>
    <property type="molecule type" value="Genomic_DNA"/>
</dbReference>
<sequence length="29" mass="3151">MSLLEFGEAHDIWSVTAPVLSAPSPQHMV</sequence>
<proteinExistence type="predicted"/>
<dbReference type="AlphaFoldDB" id="A0A382GQ12"/>
<evidence type="ECO:0000313" key="1">
    <source>
        <dbReference type="EMBL" id="SVB77188.1"/>
    </source>
</evidence>
<organism evidence="1">
    <name type="scientific">marine metagenome</name>
    <dbReference type="NCBI Taxonomy" id="408172"/>
    <lineage>
        <taxon>unclassified sequences</taxon>
        <taxon>metagenomes</taxon>
        <taxon>ecological metagenomes</taxon>
    </lineage>
</organism>
<accession>A0A382GQ12</accession>
<gene>
    <name evidence="1" type="ORF">METZ01_LOCUS230042</name>
</gene>
<name>A0A382GQ12_9ZZZZ</name>
<reference evidence="1" key="1">
    <citation type="submission" date="2018-05" db="EMBL/GenBank/DDBJ databases">
        <authorList>
            <person name="Lanie J.A."/>
            <person name="Ng W.-L."/>
            <person name="Kazmierczak K.M."/>
            <person name="Andrzejewski T.M."/>
            <person name="Davidsen T.M."/>
            <person name="Wayne K.J."/>
            <person name="Tettelin H."/>
            <person name="Glass J.I."/>
            <person name="Rusch D."/>
            <person name="Podicherti R."/>
            <person name="Tsui H.-C.T."/>
            <person name="Winkler M.E."/>
        </authorList>
    </citation>
    <scope>NUCLEOTIDE SEQUENCE</scope>
</reference>